<dbReference type="AlphaFoldDB" id="A0A1V4J888"/>
<protein>
    <submittedName>
        <fullName evidence="2">Uncharacterized protein</fullName>
    </submittedName>
</protein>
<gene>
    <name evidence="2" type="ORF">AV530_006121</name>
</gene>
<keyword evidence="1" id="KW-0732">Signal</keyword>
<feature type="chain" id="PRO_5012030881" evidence="1">
    <location>
        <begin position="23"/>
        <end position="327"/>
    </location>
</feature>
<comment type="caution">
    <text evidence="2">The sequence shown here is derived from an EMBL/GenBank/DDBJ whole genome shotgun (WGS) entry which is preliminary data.</text>
</comment>
<accession>A0A1V4J888</accession>
<evidence type="ECO:0000313" key="2">
    <source>
        <dbReference type="EMBL" id="OPJ68492.1"/>
    </source>
</evidence>
<name>A0A1V4J888_PATFA</name>
<keyword evidence="3" id="KW-1185">Reference proteome</keyword>
<proteinExistence type="predicted"/>
<dbReference type="Proteomes" id="UP000190648">
    <property type="component" value="Unassembled WGS sequence"/>
</dbReference>
<evidence type="ECO:0000256" key="1">
    <source>
        <dbReference type="SAM" id="SignalP"/>
    </source>
</evidence>
<reference evidence="2 3" key="1">
    <citation type="submission" date="2016-02" db="EMBL/GenBank/DDBJ databases">
        <title>Band-tailed pigeon sequencing and assembly.</title>
        <authorList>
            <person name="Soares A.E."/>
            <person name="Novak B.J."/>
            <person name="Rice E.S."/>
            <person name="O'Connell B."/>
            <person name="Chang D."/>
            <person name="Weber S."/>
            <person name="Shapiro B."/>
        </authorList>
    </citation>
    <scope>NUCLEOTIDE SEQUENCE [LARGE SCALE GENOMIC DNA]</scope>
    <source>
        <strain evidence="2">BTP2013</strain>
        <tissue evidence="2">Blood</tissue>
    </source>
</reference>
<feature type="signal peptide" evidence="1">
    <location>
        <begin position="1"/>
        <end position="22"/>
    </location>
</feature>
<sequence length="327" mass="36504">MLDLFCTFHLFLLLQEIGEVSTEALAEHTFLQVACTTVINHNEPSIILGTCLKGCLQARMGGEGNSSLTEKKADTVNNFLMTTAVQYLQKSSEIQQAIPTLDIQDLLLKHEASTAARQLILPLPPCLHPGSITECVHQCQHELSGGMRKKIFLEQRQNNIQPCQMISRTLTDITYRLADGNKTKQKILGAFYYSCTTSQVSSLCKNSPQLHLQKSSATTGCSFEREMTYKPASITGVSTNCCHQQPVQRSGCSWSDLKTFTPGPKTELQQSITGAPIVDYVLEQSHVPAEIFPCHARERKKNMMHELLYSRKSRWGAALLMTVNRLR</sequence>
<organism evidence="2 3">
    <name type="scientific">Patagioenas fasciata monilis</name>
    <dbReference type="NCBI Taxonomy" id="372326"/>
    <lineage>
        <taxon>Eukaryota</taxon>
        <taxon>Metazoa</taxon>
        <taxon>Chordata</taxon>
        <taxon>Craniata</taxon>
        <taxon>Vertebrata</taxon>
        <taxon>Euteleostomi</taxon>
        <taxon>Archelosauria</taxon>
        <taxon>Archosauria</taxon>
        <taxon>Dinosauria</taxon>
        <taxon>Saurischia</taxon>
        <taxon>Theropoda</taxon>
        <taxon>Coelurosauria</taxon>
        <taxon>Aves</taxon>
        <taxon>Neognathae</taxon>
        <taxon>Neoaves</taxon>
        <taxon>Columbimorphae</taxon>
        <taxon>Columbiformes</taxon>
        <taxon>Columbidae</taxon>
        <taxon>Patagioenas</taxon>
    </lineage>
</organism>
<dbReference type="EMBL" id="LSYS01008581">
    <property type="protein sequence ID" value="OPJ68492.1"/>
    <property type="molecule type" value="Genomic_DNA"/>
</dbReference>
<evidence type="ECO:0000313" key="3">
    <source>
        <dbReference type="Proteomes" id="UP000190648"/>
    </source>
</evidence>